<sequence length="187" mass="19179">MAYPKSSVLGSEASSKQDFSNQSNNSKKQSSIYLNIELNKFNNRAQYLNTPILVIYIKKIIGAAAGGATVGGTGGKGGTGGTSTSGSTSISTGIIAGNSSRGSSDSRSSSASGSSDSSSSDSIQDKFNKQFFNTGHDTSVGISEVSLSSRTDIGDPSALVSKQTDECEEKAEQINPLKAVASNSSKI</sequence>
<dbReference type="InParanoid" id="F0ZSK0"/>
<keyword evidence="3" id="KW-1185">Reference proteome</keyword>
<dbReference type="KEGG" id="dpp:DICPUDRAFT_154902"/>
<feature type="compositionally biased region" description="Low complexity" evidence="1">
    <location>
        <begin position="14"/>
        <end position="26"/>
    </location>
</feature>
<protein>
    <submittedName>
        <fullName evidence="2">Uncharacterized protein</fullName>
    </submittedName>
</protein>
<dbReference type="AlphaFoldDB" id="F0ZSK0"/>
<evidence type="ECO:0000313" key="2">
    <source>
        <dbReference type="EMBL" id="EGC33079.1"/>
    </source>
</evidence>
<organism evidence="2 3">
    <name type="scientific">Dictyostelium purpureum</name>
    <name type="common">Slime mold</name>
    <dbReference type="NCBI Taxonomy" id="5786"/>
    <lineage>
        <taxon>Eukaryota</taxon>
        <taxon>Amoebozoa</taxon>
        <taxon>Evosea</taxon>
        <taxon>Eumycetozoa</taxon>
        <taxon>Dictyostelia</taxon>
        <taxon>Dictyosteliales</taxon>
        <taxon>Dictyosteliaceae</taxon>
        <taxon>Dictyostelium</taxon>
    </lineage>
</organism>
<proteinExistence type="predicted"/>
<gene>
    <name evidence="2" type="ORF">DICPUDRAFT_154902</name>
</gene>
<feature type="region of interest" description="Disordered" evidence="1">
    <location>
        <begin position="72"/>
        <end position="123"/>
    </location>
</feature>
<dbReference type="VEuPathDB" id="AmoebaDB:DICPUDRAFT_154902"/>
<feature type="region of interest" description="Disordered" evidence="1">
    <location>
        <begin position="146"/>
        <end position="187"/>
    </location>
</feature>
<reference evidence="3" key="1">
    <citation type="journal article" date="2011" name="Genome Biol.">
        <title>Comparative genomics of the social amoebae Dictyostelium discoideum and Dictyostelium purpureum.</title>
        <authorList>
            <consortium name="US DOE Joint Genome Institute (JGI-PGF)"/>
            <person name="Sucgang R."/>
            <person name="Kuo A."/>
            <person name="Tian X."/>
            <person name="Salerno W."/>
            <person name="Parikh A."/>
            <person name="Feasley C.L."/>
            <person name="Dalin E."/>
            <person name="Tu H."/>
            <person name="Huang E."/>
            <person name="Barry K."/>
            <person name="Lindquist E."/>
            <person name="Shapiro H."/>
            <person name="Bruce D."/>
            <person name="Schmutz J."/>
            <person name="Salamov A."/>
            <person name="Fey P."/>
            <person name="Gaudet P."/>
            <person name="Anjard C."/>
            <person name="Babu M.M."/>
            <person name="Basu S."/>
            <person name="Bushmanova Y."/>
            <person name="van der Wel H."/>
            <person name="Katoh-Kurasawa M."/>
            <person name="Dinh C."/>
            <person name="Coutinho P.M."/>
            <person name="Saito T."/>
            <person name="Elias M."/>
            <person name="Schaap P."/>
            <person name="Kay R.R."/>
            <person name="Henrissat B."/>
            <person name="Eichinger L."/>
            <person name="Rivero F."/>
            <person name="Putnam N.H."/>
            <person name="West C.M."/>
            <person name="Loomis W.F."/>
            <person name="Chisholm R.L."/>
            <person name="Shaulsky G."/>
            <person name="Strassmann J.E."/>
            <person name="Queller D.C."/>
            <person name="Kuspa A."/>
            <person name="Grigoriev I.V."/>
        </authorList>
    </citation>
    <scope>NUCLEOTIDE SEQUENCE [LARGE SCALE GENOMIC DNA]</scope>
    <source>
        <strain evidence="3">QSDP1</strain>
    </source>
</reference>
<feature type="compositionally biased region" description="Gly residues" evidence="1">
    <location>
        <begin position="72"/>
        <end position="83"/>
    </location>
</feature>
<dbReference type="Proteomes" id="UP000001064">
    <property type="component" value="Unassembled WGS sequence"/>
</dbReference>
<dbReference type="EMBL" id="GL871159">
    <property type="protein sequence ID" value="EGC33079.1"/>
    <property type="molecule type" value="Genomic_DNA"/>
</dbReference>
<feature type="compositionally biased region" description="Low complexity" evidence="1">
    <location>
        <begin position="84"/>
        <end position="122"/>
    </location>
</feature>
<dbReference type="RefSeq" id="XP_003290392.1">
    <property type="nucleotide sequence ID" value="XM_003290344.1"/>
</dbReference>
<evidence type="ECO:0000256" key="1">
    <source>
        <dbReference type="SAM" id="MobiDB-lite"/>
    </source>
</evidence>
<feature type="region of interest" description="Disordered" evidence="1">
    <location>
        <begin position="1"/>
        <end position="26"/>
    </location>
</feature>
<name>F0ZSK0_DICPU</name>
<accession>F0ZSK0</accession>
<dbReference type="GeneID" id="10504748"/>
<evidence type="ECO:0000313" key="3">
    <source>
        <dbReference type="Proteomes" id="UP000001064"/>
    </source>
</evidence>